<dbReference type="Proteomes" id="UP000193303">
    <property type="component" value="Unassembled WGS sequence"/>
</dbReference>
<dbReference type="Pfam" id="PF01464">
    <property type="entry name" value="SLT"/>
    <property type="match status" value="1"/>
</dbReference>
<gene>
    <name evidence="4" type="ORF">BV912_03760</name>
</gene>
<evidence type="ECO:0000256" key="1">
    <source>
        <dbReference type="ARBA" id="ARBA00007734"/>
    </source>
</evidence>
<protein>
    <submittedName>
        <fullName evidence="4">Lytic transglycosylase</fullName>
    </submittedName>
</protein>
<comment type="caution">
    <text evidence="4">The sequence shown here is derived from an EMBL/GenBank/DDBJ whole genome shotgun (WGS) entry which is preliminary data.</text>
</comment>
<dbReference type="InterPro" id="IPR008258">
    <property type="entry name" value="Transglycosylase_SLT_dom_1"/>
</dbReference>
<dbReference type="CDD" id="cd00254">
    <property type="entry name" value="LT-like"/>
    <property type="match status" value="1"/>
</dbReference>
<feature type="chain" id="PRO_5012349254" evidence="2">
    <location>
        <begin position="41"/>
        <end position="223"/>
    </location>
</feature>
<dbReference type="Gene3D" id="1.10.530.10">
    <property type="match status" value="1"/>
</dbReference>
<dbReference type="OrthoDB" id="9815002at2"/>
<organism evidence="4 5">
    <name type="scientific">Neisseria dumasiana</name>
    <dbReference type="NCBI Taxonomy" id="1931275"/>
    <lineage>
        <taxon>Bacteria</taxon>
        <taxon>Pseudomonadati</taxon>
        <taxon>Pseudomonadota</taxon>
        <taxon>Betaproteobacteria</taxon>
        <taxon>Neisseriales</taxon>
        <taxon>Neisseriaceae</taxon>
        <taxon>Neisseria</taxon>
    </lineage>
</organism>
<proteinExistence type="inferred from homology"/>
<evidence type="ECO:0000256" key="2">
    <source>
        <dbReference type="SAM" id="SignalP"/>
    </source>
</evidence>
<feature type="domain" description="Transglycosylase SLT" evidence="3">
    <location>
        <begin position="50"/>
        <end position="158"/>
    </location>
</feature>
<feature type="signal peptide" evidence="2">
    <location>
        <begin position="1"/>
        <end position="40"/>
    </location>
</feature>
<dbReference type="InterPro" id="IPR023346">
    <property type="entry name" value="Lysozyme-like_dom_sf"/>
</dbReference>
<name>A0A1X3DJZ4_9NEIS</name>
<keyword evidence="2" id="KW-0732">Signal</keyword>
<dbReference type="EMBL" id="MTAB01000006">
    <property type="protein sequence ID" value="OSI23532.1"/>
    <property type="molecule type" value="Genomic_DNA"/>
</dbReference>
<evidence type="ECO:0000313" key="5">
    <source>
        <dbReference type="Proteomes" id="UP000193303"/>
    </source>
</evidence>
<dbReference type="PANTHER" id="PTHR37423:SF2">
    <property type="entry name" value="MEMBRANE-BOUND LYTIC MUREIN TRANSGLYCOSYLASE C"/>
    <property type="match status" value="1"/>
</dbReference>
<reference evidence="5" key="1">
    <citation type="submission" date="2017-01" db="EMBL/GenBank/DDBJ databases">
        <authorList>
            <person name="Mah S.A."/>
            <person name="Swanson W.J."/>
            <person name="Moy G.W."/>
            <person name="Vacquier V.D."/>
        </authorList>
    </citation>
    <scope>NUCLEOTIDE SEQUENCE [LARGE SCALE GENOMIC DNA]</scope>
    <source>
        <strain evidence="5">124861</strain>
    </source>
</reference>
<evidence type="ECO:0000259" key="3">
    <source>
        <dbReference type="Pfam" id="PF01464"/>
    </source>
</evidence>
<accession>A0A1X3DJZ4</accession>
<evidence type="ECO:0000313" key="4">
    <source>
        <dbReference type="EMBL" id="OSI23532.1"/>
    </source>
</evidence>
<dbReference type="SUPFAM" id="SSF53955">
    <property type="entry name" value="Lysozyme-like"/>
    <property type="match status" value="1"/>
</dbReference>
<dbReference type="PANTHER" id="PTHR37423">
    <property type="entry name" value="SOLUBLE LYTIC MUREIN TRANSGLYCOSYLASE-RELATED"/>
    <property type="match status" value="1"/>
</dbReference>
<sequence length="223" mass="24613">MPSEVFQTAFFALHKGVCKLKRNKTIFVLAAAFCSAICTAAPYPQYQHLVEKHAAAQGLDANLVWAVMARESGGNRYALSNKNARGLMQVIPPTAARMGVNPKHLYDPEQNIIAGTRYLRYLTKYFNGNLDFILAGYNAGEGAVNKYKGIPPYPETKKYVHLVRNRYAKLSGNPAYAAGKHTAFAKAVYRAKPVAKAERAEPLEAAYAQAPKQHASWDVFGDF</sequence>
<comment type="similarity">
    <text evidence="1">Belongs to the transglycosylase Slt family.</text>
</comment>
<dbReference type="AlphaFoldDB" id="A0A1X3DJZ4"/>